<dbReference type="AlphaFoldDB" id="A0A6B0UEE0"/>
<feature type="chain" id="PRO_5025384018" description="Secreted protein" evidence="2">
    <location>
        <begin position="24"/>
        <end position="98"/>
    </location>
</feature>
<keyword evidence="1" id="KW-0812">Transmembrane</keyword>
<name>A0A6B0UEE0_IXORI</name>
<protein>
    <recommendedName>
        <fullName evidence="4">Secreted protein</fullName>
    </recommendedName>
</protein>
<keyword evidence="1" id="KW-1133">Transmembrane helix</keyword>
<dbReference type="PROSITE" id="PS51257">
    <property type="entry name" value="PROKAR_LIPOPROTEIN"/>
    <property type="match status" value="1"/>
</dbReference>
<proteinExistence type="predicted"/>
<evidence type="ECO:0000256" key="2">
    <source>
        <dbReference type="SAM" id="SignalP"/>
    </source>
</evidence>
<sequence>MLMELRPMLLAIWMAACPTPLLAPFWMKVSPGCSVTKSDSMRYAVGVFTVMVAAVTRSSLLDTFCDRRLRSFSTCPMSLPEARPSFPRPCFSHSSRSS</sequence>
<keyword evidence="2" id="KW-0732">Signal</keyword>
<dbReference type="EMBL" id="GIFC01005751">
    <property type="protein sequence ID" value="MXU87834.1"/>
    <property type="molecule type" value="Transcribed_RNA"/>
</dbReference>
<feature type="signal peptide" evidence="2">
    <location>
        <begin position="1"/>
        <end position="23"/>
    </location>
</feature>
<organism evidence="3">
    <name type="scientific">Ixodes ricinus</name>
    <name type="common">Common tick</name>
    <name type="synonym">Acarus ricinus</name>
    <dbReference type="NCBI Taxonomy" id="34613"/>
    <lineage>
        <taxon>Eukaryota</taxon>
        <taxon>Metazoa</taxon>
        <taxon>Ecdysozoa</taxon>
        <taxon>Arthropoda</taxon>
        <taxon>Chelicerata</taxon>
        <taxon>Arachnida</taxon>
        <taxon>Acari</taxon>
        <taxon>Parasitiformes</taxon>
        <taxon>Ixodida</taxon>
        <taxon>Ixodoidea</taxon>
        <taxon>Ixodidae</taxon>
        <taxon>Ixodinae</taxon>
        <taxon>Ixodes</taxon>
    </lineage>
</organism>
<evidence type="ECO:0008006" key="4">
    <source>
        <dbReference type="Google" id="ProtNLM"/>
    </source>
</evidence>
<reference evidence="3" key="1">
    <citation type="submission" date="2019-12" db="EMBL/GenBank/DDBJ databases">
        <title>An insight into the sialome of adult female Ixodes ricinus ticks feeding for 6 days.</title>
        <authorList>
            <person name="Perner J."/>
            <person name="Ribeiro J.M.C."/>
        </authorList>
    </citation>
    <scope>NUCLEOTIDE SEQUENCE</scope>
    <source>
        <strain evidence="3">Semi-engorged</strain>
        <tissue evidence="3">Salivary glands</tissue>
    </source>
</reference>
<feature type="transmembrane region" description="Helical" evidence="1">
    <location>
        <begin position="41"/>
        <end position="60"/>
    </location>
</feature>
<evidence type="ECO:0000313" key="3">
    <source>
        <dbReference type="EMBL" id="MXU87834.1"/>
    </source>
</evidence>
<evidence type="ECO:0000256" key="1">
    <source>
        <dbReference type="SAM" id="Phobius"/>
    </source>
</evidence>
<keyword evidence="1" id="KW-0472">Membrane</keyword>
<accession>A0A6B0UEE0</accession>